<comment type="caution">
    <text evidence="1">The sequence shown here is derived from an EMBL/GenBank/DDBJ whole genome shotgun (WGS) entry which is preliminary data.</text>
</comment>
<dbReference type="Gene3D" id="3.40.30.10">
    <property type="entry name" value="Glutaredoxin"/>
    <property type="match status" value="1"/>
</dbReference>
<dbReference type="InterPro" id="IPR036249">
    <property type="entry name" value="Thioredoxin-like_sf"/>
</dbReference>
<name>A0A929KUJ2_9SPHI</name>
<dbReference type="RefSeq" id="WP_194111034.1">
    <property type="nucleotide sequence ID" value="NZ_JADFFL010000003.1"/>
</dbReference>
<dbReference type="CDD" id="cd02980">
    <property type="entry name" value="TRX_Fd_family"/>
    <property type="match status" value="1"/>
</dbReference>
<dbReference type="SUPFAM" id="SSF52833">
    <property type="entry name" value="Thioredoxin-like"/>
    <property type="match status" value="1"/>
</dbReference>
<evidence type="ECO:0000313" key="1">
    <source>
        <dbReference type="EMBL" id="MBE9661824.1"/>
    </source>
</evidence>
<dbReference type="EMBL" id="JADFFL010000003">
    <property type="protein sequence ID" value="MBE9661824.1"/>
    <property type="molecule type" value="Genomic_DNA"/>
</dbReference>
<gene>
    <name evidence="1" type="ORF">IRJ16_08000</name>
</gene>
<sequence length="89" mass="9952">MGKFTIPDYTVYLCTGSKCAKRGGKDAYKMAKSFVKHLPGGKDIELIRTECTDRCDYAPVCTIQPGNAWLKEYRTKDLLGALEKLTAKE</sequence>
<evidence type="ECO:0000313" key="2">
    <source>
        <dbReference type="Proteomes" id="UP000622475"/>
    </source>
</evidence>
<dbReference type="Proteomes" id="UP000622475">
    <property type="component" value="Unassembled WGS sequence"/>
</dbReference>
<protein>
    <submittedName>
        <fullName evidence="1">(2Fe-2S) ferredoxin domain-containing protein</fullName>
    </submittedName>
</protein>
<reference evidence="1" key="1">
    <citation type="submission" date="2020-10" db="EMBL/GenBank/DDBJ databases">
        <title>Mucilaginibacter mali sp. nov., isolated from rhizosphere soil of apple orchard.</title>
        <authorList>
            <person name="Lee J.-S."/>
            <person name="Kim H.S."/>
            <person name="Kim J.-S."/>
        </authorList>
    </citation>
    <scope>NUCLEOTIDE SEQUENCE</scope>
    <source>
        <strain evidence="1">KCTC 22746</strain>
    </source>
</reference>
<accession>A0A929KUJ2</accession>
<keyword evidence="2" id="KW-1185">Reference proteome</keyword>
<organism evidence="1 2">
    <name type="scientific">Mucilaginibacter myungsuensis</name>
    <dbReference type="NCBI Taxonomy" id="649104"/>
    <lineage>
        <taxon>Bacteria</taxon>
        <taxon>Pseudomonadati</taxon>
        <taxon>Bacteroidota</taxon>
        <taxon>Sphingobacteriia</taxon>
        <taxon>Sphingobacteriales</taxon>
        <taxon>Sphingobacteriaceae</taxon>
        <taxon>Mucilaginibacter</taxon>
    </lineage>
</organism>
<dbReference type="AlphaFoldDB" id="A0A929KUJ2"/>
<proteinExistence type="predicted"/>